<dbReference type="AlphaFoldDB" id="A0A814HQG6"/>
<dbReference type="Proteomes" id="UP000681722">
    <property type="component" value="Unassembled WGS sequence"/>
</dbReference>
<dbReference type="OrthoDB" id="207120at2759"/>
<sequence>MSLRQATRPPPPVPAKPGQVSIVKALYNYTARSKEELSFEEGDILYITDDVKHKDWYVATTSASRTSGLVPKNYVEQSTEKLENALHDAAKRGNIEFLQQALANKASVIGLDKAGNTPLHWGAYGGYTECVNLLLPLSSSVINQRNNVGDTPLHLACWKNHPSIVQLLLDNRADKHIRNQDGKLPLDLTHDSDVRSILEDKVIFSNYKQRDAENGDENSD</sequence>
<dbReference type="GO" id="GO:0005737">
    <property type="term" value="C:cytoplasm"/>
    <property type="evidence" value="ECO:0007669"/>
    <property type="project" value="UniProtKB-SubCell"/>
</dbReference>
<dbReference type="EMBL" id="CAJNOQ010003453">
    <property type="protein sequence ID" value="CAF1013100.1"/>
    <property type="molecule type" value="Genomic_DNA"/>
</dbReference>
<comment type="subcellular location">
    <subcellularLocation>
        <location evidence="1">Cytoplasm</location>
    </subcellularLocation>
</comment>
<accession>A0A814HQG6</accession>
<dbReference type="SUPFAM" id="SSF50044">
    <property type="entry name" value="SH3-domain"/>
    <property type="match status" value="1"/>
</dbReference>
<gene>
    <name evidence="11" type="ORF">GPM918_LOCUS14371</name>
    <name evidence="12" type="ORF">SRO942_LOCUS14371</name>
</gene>
<dbReference type="SMART" id="SM00248">
    <property type="entry name" value="ANK"/>
    <property type="match status" value="3"/>
</dbReference>
<evidence type="ECO:0000256" key="8">
    <source>
        <dbReference type="PROSITE-ProRule" id="PRU00023"/>
    </source>
</evidence>
<keyword evidence="4" id="KW-0677">Repeat</keyword>
<keyword evidence="5 8" id="KW-0040">ANK repeat</keyword>
<dbReference type="SMART" id="SM00326">
    <property type="entry name" value="SH3"/>
    <property type="match status" value="1"/>
</dbReference>
<feature type="repeat" description="ANK" evidence="8">
    <location>
        <begin position="148"/>
        <end position="180"/>
    </location>
</feature>
<proteinExistence type="predicted"/>
<dbReference type="GO" id="GO:0007165">
    <property type="term" value="P:signal transduction"/>
    <property type="evidence" value="ECO:0007669"/>
    <property type="project" value="TreeGrafter"/>
</dbReference>
<comment type="function">
    <text evidence="6">Induces bone resorption, acting probably through a signaling cascade which results in the secretion of factor(s) enhancing osteoclast formation and activity.</text>
</comment>
<evidence type="ECO:0000256" key="1">
    <source>
        <dbReference type="ARBA" id="ARBA00004496"/>
    </source>
</evidence>
<evidence type="ECO:0000313" key="12">
    <source>
        <dbReference type="EMBL" id="CAF3784492.1"/>
    </source>
</evidence>
<dbReference type="Gene3D" id="2.30.30.40">
    <property type="entry name" value="SH3 Domains"/>
    <property type="match status" value="1"/>
</dbReference>
<dbReference type="InterPro" id="IPR036770">
    <property type="entry name" value="Ankyrin_rpt-contain_sf"/>
</dbReference>
<feature type="repeat" description="ANK" evidence="8">
    <location>
        <begin position="114"/>
        <end position="146"/>
    </location>
</feature>
<dbReference type="PANTHER" id="PTHR24155">
    <property type="entry name" value="OSTEOCLAST-STIMULATING FACTOR 1"/>
    <property type="match status" value="1"/>
</dbReference>
<evidence type="ECO:0000256" key="6">
    <source>
        <dbReference type="ARBA" id="ARBA00037432"/>
    </source>
</evidence>
<dbReference type="PANTHER" id="PTHR24155:SF10">
    <property type="entry name" value="OSTEOCLAST-STIMULATING FACTOR 1"/>
    <property type="match status" value="1"/>
</dbReference>
<dbReference type="PROSITE" id="PS50297">
    <property type="entry name" value="ANK_REP_REGION"/>
    <property type="match status" value="1"/>
</dbReference>
<dbReference type="InterPro" id="IPR002110">
    <property type="entry name" value="Ankyrin_rpt"/>
</dbReference>
<keyword evidence="2 9" id="KW-0728">SH3 domain</keyword>
<dbReference type="SUPFAM" id="SSF48403">
    <property type="entry name" value="Ankyrin repeat"/>
    <property type="match status" value="1"/>
</dbReference>
<dbReference type="Pfam" id="PF00018">
    <property type="entry name" value="SH3_1"/>
    <property type="match status" value="1"/>
</dbReference>
<evidence type="ECO:0000256" key="5">
    <source>
        <dbReference type="ARBA" id="ARBA00023043"/>
    </source>
</evidence>
<evidence type="ECO:0000313" key="11">
    <source>
        <dbReference type="EMBL" id="CAF1013100.1"/>
    </source>
</evidence>
<dbReference type="Pfam" id="PF12796">
    <property type="entry name" value="Ank_2"/>
    <property type="match status" value="1"/>
</dbReference>
<dbReference type="PROSITE" id="PS50088">
    <property type="entry name" value="ANK_REPEAT"/>
    <property type="match status" value="2"/>
</dbReference>
<dbReference type="PROSITE" id="PS50002">
    <property type="entry name" value="SH3"/>
    <property type="match status" value="1"/>
</dbReference>
<evidence type="ECO:0000256" key="4">
    <source>
        <dbReference type="ARBA" id="ARBA00022737"/>
    </source>
</evidence>
<name>A0A814HQG6_9BILA</name>
<evidence type="ECO:0000256" key="9">
    <source>
        <dbReference type="PROSITE-ProRule" id="PRU00192"/>
    </source>
</evidence>
<feature type="domain" description="SH3" evidence="10">
    <location>
        <begin position="18"/>
        <end position="80"/>
    </location>
</feature>
<evidence type="ECO:0000256" key="7">
    <source>
        <dbReference type="ARBA" id="ARBA00040640"/>
    </source>
</evidence>
<keyword evidence="3" id="KW-0963">Cytoplasm</keyword>
<evidence type="ECO:0000313" key="13">
    <source>
        <dbReference type="Proteomes" id="UP000663829"/>
    </source>
</evidence>
<evidence type="ECO:0000259" key="10">
    <source>
        <dbReference type="PROSITE" id="PS50002"/>
    </source>
</evidence>
<organism evidence="11 13">
    <name type="scientific">Didymodactylos carnosus</name>
    <dbReference type="NCBI Taxonomy" id="1234261"/>
    <lineage>
        <taxon>Eukaryota</taxon>
        <taxon>Metazoa</taxon>
        <taxon>Spiralia</taxon>
        <taxon>Gnathifera</taxon>
        <taxon>Rotifera</taxon>
        <taxon>Eurotatoria</taxon>
        <taxon>Bdelloidea</taxon>
        <taxon>Philodinida</taxon>
        <taxon>Philodinidae</taxon>
        <taxon>Didymodactylos</taxon>
    </lineage>
</organism>
<dbReference type="InterPro" id="IPR036028">
    <property type="entry name" value="SH3-like_dom_sf"/>
</dbReference>
<protein>
    <recommendedName>
        <fullName evidence="7">Osteoclast-stimulating factor 1</fullName>
    </recommendedName>
</protein>
<comment type="caution">
    <text evidence="11">The sequence shown here is derived from an EMBL/GenBank/DDBJ whole genome shotgun (WGS) entry which is preliminary data.</text>
</comment>
<dbReference type="Proteomes" id="UP000663829">
    <property type="component" value="Unassembled WGS sequence"/>
</dbReference>
<keyword evidence="13" id="KW-1185">Reference proteome</keyword>
<dbReference type="EMBL" id="CAJOBC010003453">
    <property type="protein sequence ID" value="CAF3784492.1"/>
    <property type="molecule type" value="Genomic_DNA"/>
</dbReference>
<reference evidence="11" key="1">
    <citation type="submission" date="2021-02" db="EMBL/GenBank/DDBJ databases">
        <authorList>
            <person name="Nowell W R."/>
        </authorList>
    </citation>
    <scope>NUCLEOTIDE SEQUENCE</scope>
</reference>
<dbReference type="InterPro" id="IPR001452">
    <property type="entry name" value="SH3_domain"/>
</dbReference>
<dbReference type="PRINTS" id="PR00452">
    <property type="entry name" value="SH3DOMAIN"/>
</dbReference>
<dbReference type="Gene3D" id="1.25.40.20">
    <property type="entry name" value="Ankyrin repeat-containing domain"/>
    <property type="match status" value="1"/>
</dbReference>
<evidence type="ECO:0000256" key="2">
    <source>
        <dbReference type="ARBA" id="ARBA00022443"/>
    </source>
</evidence>
<evidence type="ECO:0000256" key="3">
    <source>
        <dbReference type="ARBA" id="ARBA00022490"/>
    </source>
</evidence>